<dbReference type="EMBL" id="CAFBNA010000135">
    <property type="protein sequence ID" value="CAB4944515.1"/>
    <property type="molecule type" value="Genomic_DNA"/>
</dbReference>
<proteinExistence type="predicted"/>
<protein>
    <submittedName>
        <fullName evidence="1">Unannotated protein</fullName>
    </submittedName>
</protein>
<gene>
    <name evidence="1" type="ORF">UFOPK3708_01640</name>
</gene>
<accession>A0A6J7JMA9</accession>
<reference evidence="1" key="1">
    <citation type="submission" date="2020-05" db="EMBL/GenBank/DDBJ databases">
        <authorList>
            <person name="Chiriac C."/>
            <person name="Salcher M."/>
            <person name="Ghai R."/>
            <person name="Kavagutti S V."/>
        </authorList>
    </citation>
    <scope>NUCLEOTIDE SEQUENCE</scope>
</reference>
<dbReference type="AlphaFoldDB" id="A0A6J7JMA9"/>
<sequence>MIGDVDCNRSTNLLGVFFIGIGKETELQGLAAACEPCIGVIVGRSDGNIGNVLVAECDSCEPRVQRLDQRPVGAIVRRHLSLCHRTIVCGLEVRIDVCTTEAVDGLLGIAHHDECQEFVGNASEVEHL</sequence>
<name>A0A6J7JMA9_9ZZZZ</name>
<organism evidence="1">
    <name type="scientific">freshwater metagenome</name>
    <dbReference type="NCBI Taxonomy" id="449393"/>
    <lineage>
        <taxon>unclassified sequences</taxon>
        <taxon>metagenomes</taxon>
        <taxon>ecological metagenomes</taxon>
    </lineage>
</organism>
<evidence type="ECO:0000313" key="1">
    <source>
        <dbReference type="EMBL" id="CAB4944515.1"/>
    </source>
</evidence>